<dbReference type="InterPro" id="IPR042099">
    <property type="entry name" value="ANL_N_sf"/>
</dbReference>
<dbReference type="PROSITE" id="PS00455">
    <property type="entry name" value="AMP_BINDING"/>
    <property type="match status" value="1"/>
</dbReference>
<comment type="caution">
    <text evidence="4">The sequence shown here is derived from an EMBL/GenBank/DDBJ whole genome shotgun (WGS) entry which is preliminary data.</text>
</comment>
<dbReference type="EMBL" id="LFMY01000008">
    <property type="protein sequence ID" value="OKL59056.1"/>
    <property type="molecule type" value="Genomic_DNA"/>
</dbReference>
<dbReference type="SUPFAM" id="SSF51735">
    <property type="entry name" value="NAD(P)-binding Rossmann-fold domains"/>
    <property type="match status" value="1"/>
</dbReference>
<evidence type="ECO:0000259" key="3">
    <source>
        <dbReference type="PROSITE" id="PS50075"/>
    </source>
</evidence>
<dbReference type="Pfam" id="PF07993">
    <property type="entry name" value="NAD_binding_4"/>
    <property type="match status" value="1"/>
</dbReference>
<dbReference type="PROSITE" id="PS00012">
    <property type="entry name" value="PHOSPHOPANTETHEINE"/>
    <property type="match status" value="1"/>
</dbReference>
<dbReference type="SUPFAM" id="SSF56801">
    <property type="entry name" value="Acetyl-CoA synthetase-like"/>
    <property type="match status" value="1"/>
</dbReference>
<evidence type="ECO:0000256" key="2">
    <source>
        <dbReference type="ARBA" id="ARBA00022553"/>
    </source>
</evidence>
<dbReference type="AlphaFoldDB" id="A0A225AVR5"/>
<dbReference type="Pfam" id="PF23562">
    <property type="entry name" value="AMP-binding_C_3"/>
    <property type="match status" value="1"/>
</dbReference>
<dbReference type="Pfam" id="PF00501">
    <property type="entry name" value="AMP-binding"/>
    <property type="match status" value="1"/>
</dbReference>
<accession>A0A225AVR5</accession>
<keyword evidence="1" id="KW-0596">Phosphopantetheine</keyword>
<dbReference type="RefSeq" id="XP_020119177.1">
    <property type="nucleotide sequence ID" value="XM_020268297.1"/>
</dbReference>
<name>A0A225AVR5_TALAT</name>
<dbReference type="Gene3D" id="1.10.1200.10">
    <property type="entry name" value="ACP-like"/>
    <property type="match status" value="1"/>
</dbReference>
<dbReference type="InterPro" id="IPR000873">
    <property type="entry name" value="AMP-dep_synth/lig_dom"/>
</dbReference>
<dbReference type="Gene3D" id="3.40.50.720">
    <property type="entry name" value="NAD(P)-binding Rossmann-like Domain"/>
    <property type="match status" value="1"/>
</dbReference>
<dbReference type="PANTHER" id="PTHR43439">
    <property type="entry name" value="PHENYLACETATE-COENZYME A LIGASE"/>
    <property type="match status" value="1"/>
</dbReference>
<dbReference type="InterPro" id="IPR009081">
    <property type="entry name" value="PP-bd_ACP"/>
</dbReference>
<gene>
    <name evidence="4" type="ORF">UA08_05968</name>
</gene>
<dbReference type="GeneID" id="31005724"/>
<evidence type="ECO:0000313" key="5">
    <source>
        <dbReference type="Proteomes" id="UP000214365"/>
    </source>
</evidence>
<dbReference type="PANTHER" id="PTHR43439:SF2">
    <property type="entry name" value="ENZYME, PUTATIVE (JCVI)-RELATED"/>
    <property type="match status" value="1"/>
</dbReference>
<dbReference type="InterPro" id="IPR036736">
    <property type="entry name" value="ACP-like_sf"/>
</dbReference>
<proteinExistence type="predicted"/>
<reference evidence="4 5" key="1">
    <citation type="submission" date="2015-06" db="EMBL/GenBank/DDBJ databases">
        <title>Talaromyces atroroseus IBT 11181 draft genome.</title>
        <authorList>
            <person name="Rasmussen K.B."/>
            <person name="Rasmussen S."/>
            <person name="Petersen B."/>
            <person name="Sicheritz-Ponten T."/>
            <person name="Mortensen U.H."/>
            <person name="Thrane U."/>
        </authorList>
    </citation>
    <scope>NUCLEOTIDE SEQUENCE [LARGE SCALE GENOMIC DNA]</scope>
    <source>
        <strain evidence="4 5">IBT 11181</strain>
    </source>
</reference>
<dbReference type="Proteomes" id="UP000214365">
    <property type="component" value="Unassembled WGS sequence"/>
</dbReference>
<dbReference type="Gene3D" id="3.40.50.12780">
    <property type="entry name" value="N-terminal domain of ligase-like"/>
    <property type="match status" value="1"/>
</dbReference>
<sequence length="911" mass="100847">MQTFAVPDPIEFLEGPPVKHYAYTKTFDEARQDPIVVLHTSGSTSLPKPIILTNGNSAAMDAHSLMRLIDEKAPQTVEWSNLTIFVTFPIFHAGGLFLTLWAPLFFGYTVILPPPGLPDVRMVEKILQNTPCEAMVLLPSTIEEIANSPVLDQMNKIQFVSYGGGPLSPHAGDLLNSVTRVYNCIGATEAGWYPTLATDVEDWQYFHFHPDNGFDMRLRPDGLYDHVIVRDTAAGMTQSVFETFPDLEEWPTKDLYEKHPHKPDHWLHRGRGDDIIVLSNGEKFNPLTIEAGLTTHPFIRSALIFGQGRFQIGALLELTVAGDSKSSDKEEILRAIEPTVEKVNILAPGHAKLSRDLLLIATPEKPFQYASKSTVRRKPTLELYQAEIDNLYDLIDIRFGSNIDSMDTTTVEGVAAGIRSMLTSVAGFASLEDDTDLFALGFDSLQILTLVRFLRASLREHDHVTVDHKLLYSNSTISKLSQAIYGLVRHECQEQGSVVDEMRSMVDRYTVNGPPVTPTSKEVAPDEINVIITGSTGSLGSYLLDGLMRHPKVGRIWCLNRATDAQETQTQLSRGRGLLTNWASKVIFLKADLSQPGLGIQLHDYEILIKHATHILHSQWPVNFNLPLSSFEPQVAGVRQLLNLAAASKHYISLFFVSSVSVAAHWPWAESMLVPETVIIDLSVAGMGYGEGKLVSEAVLDWGAKAGLAHTVTCRVGQIAGPVKGGGRVGRWNRKEWFPAIIDTSATLGVLPRTLGQMNEISWIPVDFLADIILELAVDSRPPSPTTSGGVEVFHTINAHRPIWESLLLVVKKQLAESGHPVEIVDWKEWVHLLNQAAEEVEGQMNPAEPVPGVKLLDFFKGIGTAPKGGEDQRAQGTLDIQKTRNKSRTLGELDAVGEEWMRTWMMQWGY</sequence>
<dbReference type="InterPro" id="IPR051414">
    <property type="entry name" value="Adenylate-forming_Reductase"/>
</dbReference>
<dbReference type="Pfam" id="PF00550">
    <property type="entry name" value="PP-binding"/>
    <property type="match status" value="1"/>
</dbReference>
<organism evidence="4 5">
    <name type="scientific">Talaromyces atroroseus</name>
    <dbReference type="NCBI Taxonomy" id="1441469"/>
    <lineage>
        <taxon>Eukaryota</taxon>
        <taxon>Fungi</taxon>
        <taxon>Dikarya</taxon>
        <taxon>Ascomycota</taxon>
        <taxon>Pezizomycotina</taxon>
        <taxon>Eurotiomycetes</taxon>
        <taxon>Eurotiomycetidae</taxon>
        <taxon>Eurotiales</taxon>
        <taxon>Trichocomaceae</taxon>
        <taxon>Talaromyces</taxon>
        <taxon>Talaromyces sect. Trachyspermi</taxon>
    </lineage>
</organism>
<dbReference type="InterPro" id="IPR020845">
    <property type="entry name" value="AMP-binding_CS"/>
</dbReference>
<dbReference type="InterPro" id="IPR013120">
    <property type="entry name" value="FAR_NAD-bd"/>
</dbReference>
<dbReference type="SUPFAM" id="SSF47336">
    <property type="entry name" value="ACP-like"/>
    <property type="match status" value="1"/>
</dbReference>
<evidence type="ECO:0000313" key="4">
    <source>
        <dbReference type="EMBL" id="OKL59056.1"/>
    </source>
</evidence>
<dbReference type="InterPro" id="IPR036291">
    <property type="entry name" value="NAD(P)-bd_dom_sf"/>
</dbReference>
<dbReference type="STRING" id="1441469.A0A225AVR5"/>
<dbReference type="InterPro" id="IPR006162">
    <property type="entry name" value="Ppantetheine_attach_site"/>
</dbReference>
<dbReference type="OrthoDB" id="429813at2759"/>
<keyword evidence="5" id="KW-1185">Reference proteome</keyword>
<keyword evidence="2" id="KW-0597">Phosphoprotein</keyword>
<feature type="domain" description="Carrier" evidence="3">
    <location>
        <begin position="405"/>
        <end position="488"/>
    </location>
</feature>
<protein>
    <recommendedName>
        <fullName evidence="3">Carrier domain-containing protein</fullName>
    </recommendedName>
</protein>
<dbReference type="PROSITE" id="PS50075">
    <property type="entry name" value="CARRIER"/>
    <property type="match status" value="1"/>
</dbReference>
<evidence type="ECO:0000256" key="1">
    <source>
        <dbReference type="ARBA" id="ARBA00022450"/>
    </source>
</evidence>